<evidence type="ECO:0000256" key="1">
    <source>
        <dbReference type="SAM" id="Phobius"/>
    </source>
</evidence>
<organism evidence="2 3">
    <name type="scientific">Afipia felis</name>
    <name type="common">Cat scratch disease bacillus</name>
    <dbReference type="NCBI Taxonomy" id="1035"/>
    <lineage>
        <taxon>Bacteria</taxon>
        <taxon>Pseudomonadati</taxon>
        <taxon>Pseudomonadota</taxon>
        <taxon>Alphaproteobacteria</taxon>
        <taxon>Hyphomicrobiales</taxon>
        <taxon>Nitrobacteraceae</taxon>
        <taxon>Afipia</taxon>
    </lineage>
</organism>
<keyword evidence="1" id="KW-1133">Transmembrane helix</keyword>
<accession>A0A380WE99</accession>
<sequence>MFSFENSDKIERIFLMLAALGTISLFGVIAYSLLFLS</sequence>
<dbReference type="EMBL" id="UIGB01000001">
    <property type="protein sequence ID" value="SUU86663.1"/>
    <property type="molecule type" value="Genomic_DNA"/>
</dbReference>
<reference evidence="2 3" key="1">
    <citation type="submission" date="2018-06" db="EMBL/GenBank/DDBJ databases">
        <authorList>
            <consortium name="Pathogen Informatics"/>
            <person name="Doyle S."/>
        </authorList>
    </citation>
    <scope>NUCLEOTIDE SEQUENCE [LARGE SCALE GENOMIC DNA]</scope>
    <source>
        <strain evidence="2 3">NCTC12722</strain>
    </source>
</reference>
<evidence type="ECO:0000313" key="2">
    <source>
        <dbReference type="EMBL" id="SUU86663.1"/>
    </source>
</evidence>
<evidence type="ECO:0000313" key="3">
    <source>
        <dbReference type="Proteomes" id="UP000254343"/>
    </source>
</evidence>
<gene>
    <name evidence="2" type="ORF">NCTC12722_03893</name>
</gene>
<dbReference type="AlphaFoldDB" id="A0A380WE99"/>
<keyword evidence="1" id="KW-0472">Membrane</keyword>
<feature type="transmembrane region" description="Helical" evidence="1">
    <location>
        <begin position="12"/>
        <end position="34"/>
    </location>
</feature>
<proteinExistence type="predicted"/>
<dbReference type="Proteomes" id="UP000254343">
    <property type="component" value="Unassembled WGS sequence"/>
</dbReference>
<keyword evidence="1" id="KW-0812">Transmembrane</keyword>
<protein>
    <submittedName>
        <fullName evidence="2">Uncharacterized protein</fullName>
    </submittedName>
</protein>
<name>A0A380WE99_AFIFE</name>